<dbReference type="RefSeq" id="WP_226933656.1">
    <property type="nucleotide sequence ID" value="NZ_JACDXX010000002.1"/>
</dbReference>
<gene>
    <name evidence="1" type="ORF">H0485_01815</name>
</gene>
<proteinExistence type="predicted"/>
<accession>A0ABS8CH92</accession>
<evidence type="ECO:0000313" key="1">
    <source>
        <dbReference type="EMBL" id="MCB5408745.1"/>
    </source>
</evidence>
<reference evidence="1 2" key="1">
    <citation type="submission" date="2020-07" db="EMBL/GenBank/DDBJ databases">
        <title>Pseudogemmobacter sp. nov., isolated from poultry manure in Taiwan.</title>
        <authorList>
            <person name="Lin S.-Y."/>
            <person name="Tang Y.-S."/>
            <person name="Young C.-C."/>
        </authorList>
    </citation>
    <scope>NUCLEOTIDE SEQUENCE [LARGE SCALE GENOMIC DNA]</scope>
    <source>
        <strain evidence="1 2">CC-YST710</strain>
    </source>
</reference>
<sequence>MVIMLFGGLFGLLFGVASFLLGYGLLTSVLIYGAAAHALSMWLFWRFDAAEQPEMRLRLTEDEIRADLQALREAEERSHELAASDGSSLFRLLRMTADRDRSRATARAARRMAQ</sequence>
<keyword evidence="2" id="KW-1185">Reference proteome</keyword>
<evidence type="ECO:0000313" key="2">
    <source>
        <dbReference type="Proteomes" id="UP001198571"/>
    </source>
</evidence>
<name>A0ABS8CH92_9RHOB</name>
<dbReference type="Proteomes" id="UP001198571">
    <property type="component" value="Unassembled WGS sequence"/>
</dbReference>
<dbReference type="EMBL" id="JACDXX010000002">
    <property type="protein sequence ID" value="MCB5408745.1"/>
    <property type="molecule type" value="Genomic_DNA"/>
</dbReference>
<comment type="caution">
    <text evidence="1">The sequence shown here is derived from an EMBL/GenBank/DDBJ whole genome shotgun (WGS) entry which is preliminary data.</text>
</comment>
<protein>
    <submittedName>
        <fullName evidence="1">Uncharacterized protein</fullName>
    </submittedName>
</protein>
<organism evidence="1 2">
    <name type="scientific">Pseudogemmobacter faecipullorum</name>
    <dbReference type="NCBI Taxonomy" id="2755041"/>
    <lineage>
        <taxon>Bacteria</taxon>
        <taxon>Pseudomonadati</taxon>
        <taxon>Pseudomonadota</taxon>
        <taxon>Alphaproteobacteria</taxon>
        <taxon>Rhodobacterales</taxon>
        <taxon>Paracoccaceae</taxon>
        <taxon>Pseudogemmobacter</taxon>
    </lineage>
</organism>